<gene>
    <name evidence="1" type="ORF">GH714_034728</name>
</gene>
<dbReference type="Proteomes" id="UP000467840">
    <property type="component" value="Chromosome 13"/>
</dbReference>
<keyword evidence="2" id="KW-1185">Reference proteome</keyword>
<dbReference type="AlphaFoldDB" id="A0A6A6KWH7"/>
<reference evidence="1 2" key="1">
    <citation type="journal article" date="2020" name="Mol. Plant">
        <title>The Chromosome-Based Rubber Tree Genome Provides New Insights into Spurge Genome Evolution and Rubber Biosynthesis.</title>
        <authorList>
            <person name="Liu J."/>
            <person name="Shi C."/>
            <person name="Shi C.C."/>
            <person name="Li W."/>
            <person name="Zhang Q.J."/>
            <person name="Zhang Y."/>
            <person name="Li K."/>
            <person name="Lu H.F."/>
            <person name="Shi C."/>
            <person name="Zhu S.T."/>
            <person name="Xiao Z.Y."/>
            <person name="Nan H."/>
            <person name="Yue Y."/>
            <person name="Zhu X.G."/>
            <person name="Wu Y."/>
            <person name="Hong X.N."/>
            <person name="Fan G.Y."/>
            <person name="Tong Y."/>
            <person name="Zhang D."/>
            <person name="Mao C.L."/>
            <person name="Liu Y.L."/>
            <person name="Hao S.J."/>
            <person name="Liu W.Q."/>
            <person name="Lv M.Q."/>
            <person name="Zhang H.B."/>
            <person name="Liu Y."/>
            <person name="Hu-Tang G.R."/>
            <person name="Wang J.P."/>
            <person name="Wang J.H."/>
            <person name="Sun Y.H."/>
            <person name="Ni S.B."/>
            <person name="Chen W.B."/>
            <person name="Zhang X.C."/>
            <person name="Jiao Y.N."/>
            <person name="Eichler E.E."/>
            <person name="Li G.H."/>
            <person name="Liu X."/>
            <person name="Gao L.Z."/>
        </authorList>
    </citation>
    <scope>NUCLEOTIDE SEQUENCE [LARGE SCALE GENOMIC DNA]</scope>
    <source>
        <strain evidence="2">cv. GT1</strain>
        <tissue evidence="1">Leaf</tissue>
    </source>
</reference>
<evidence type="ECO:0000313" key="2">
    <source>
        <dbReference type="Proteomes" id="UP000467840"/>
    </source>
</evidence>
<protein>
    <submittedName>
        <fullName evidence="1">Uncharacterized protein</fullName>
    </submittedName>
</protein>
<dbReference type="EMBL" id="JAAGAX010000014">
    <property type="protein sequence ID" value="KAF2292997.1"/>
    <property type="molecule type" value="Genomic_DNA"/>
</dbReference>
<comment type="caution">
    <text evidence="1">The sequence shown here is derived from an EMBL/GenBank/DDBJ whole genome shotgun (WGS) entry which is preliminary data.</text>
</comment>
<name>A0A6A6KWH7_HEVBR</name>
<evidence type="ECO:0000313" key="1">
    <source>
        <dbReference type="EMBL" id="KAF2292997.1"/>
    </source>
</evidence>
<sequence length="86" mass="9475">MIFRGAYYFQGDASVTSLDRYANDTFDPLKHGVETVEGTVKSVVDAFVTSLDHYAKDRSDPLELSVETVEGTVKEKIDVSNNGKSL</sequence>
<proteinExistence type="predicted"/>
<organism evidence="1 2">
    <name type="scientific">Hevea brasiliensis</name>
    <name type="common">Para rubber tree</name>
    <name type="synonym">Siphonia brasiliensis</name>
    <dbReference type="NCBI Taxonomy" id="3981"/>
    <lineage>
        <taxon>Eukaryota</taxon>
        <taxon>Viridiplantae</taxon>
        <taxon>Streptophyta</taxon>
        <taxon>Embryophyta</taxon>
        <taxon>Tracheophyta</taxon>
        <taxon>Spermatophyta</taxon>
        <taxon>Magnoliopsida</taxon>
        <taxon>eudicotyledons</taxon>
        <taxon>Gunneridae</taxon>
        <taxon>Pentapetalae</taxon>
        <taxon>rosids</taxon>
        <taxon>fabids</taxon>
        <taxon>Malpighiales</taxon>
        <taxon>Euphorbiaceae</taxon>
        <taxon>Crotonoideae</taxon>
        <taxon>Micrandreae</taxon>
        <taxon>Hevea</taxon>
    </lineage>
</organism>
<accession>A0A6A6KWH7</accession>